<accession>A0A2P5DZE0</accession>
<proteinExistence type="predicted"/>
<reference evidence="2" key="1">
    <citation type="submission" date="2016-06" db="EMBL/GenBank/DDBJ databases">
        <title>Parallel loss of symbiosis genes in relatives of nitrogen-fixing non-legume Parasponia.</title>
        <authorList>
            <person name="Van Velzen R."/>
            <person name="Holmer R."/>
            <person name="Bu F."/>
            <person name="Rutten L."/>
            <person name="Van Zeijl A."/>
            <person name="Liu W."/>
            <person name="Santuari L."/>
            <person name="Cao Q."/>
            <person name="Sharma T."/>
            <person name="Shen D."/>
            <person name="Roswanjaya Y."/>
            <person name="Wardhani T."/>
            <person name="Kalhor M.S."/>
            <person name="Jansen J."/>
            <person name="Van den Hoogen J."/>
            <person name="Gungor B."/>
            <person name="Hartog M."/>
            <person name="Hontelez J."/>
            <person name="Verver J."/>
            <person name="Yang W.-C."/>
            <person name="Schijlen E."/>
            <person name="Repin R."/>
            <person name="Schilthuizen M."/>
            <person name="Schranz E."/>
            <person name="Heidstra R."/>
            <person name="Miyata K."/>
            <person name="Fedorova E."/>
            <person name="Kohlen W."/>
            <person name="Bisseling T."/>
            <person name="Smit S."/>
            <person name="Geurts R."/>
        </authorList>
    </citation>
    <scope>NUCLEOTIDE SEQUENCE [LARGE SCALE GENOMIC DNA]</scope>
    <source>
        <strain evidence="2">cv. WU1-14</strain>
    </source>
</reference>
<keyword evidence="2" id="KW-1185">Reference proteome</keyword>
<evidence type="ECO:0000313" key="2">
    <source>
        <dbReference type="Proteomes" id="UP000237105"/>
    </source>
</evidence>
<protein>
    <submittedName>
        <fullName evidence="1">Uncharacterized protein</fullName>
    </submittedName>
</protein>
<dbReference type="AlphaFoldDB" id="A0A2P5DZE0"/>
<name>A0A2P5DZE0_PARAD</name>
<evidence type="ECO:0000313" key="1">
    <source>
        <dbReference type="EMBL" id="PON78659.1"/>
    </source>
</evidence>
<dbReference type="Proteomes" id="UP000237105">
    <property type="component" value="Unassembled WGS sequence"/>
</dbReference>
<gene>
    <name evidence="1" type="ORF">PanWU01x14_019170</name>
</gene>
<sequence>MGVGPLPWPRRLRSAPVVASSRARSYANVVCDPLACVISSVRDCTTSPKTHSSYPACMLSRTLVVEIYSSPLSFATYPERGRVALCEPVGTRDCLERGRMTS</sequence>
<comment type="caution">
    <text evidence="1">The sequence shown here is derived from an EMBL/GenBank/DDBJ whole genome shotgun (WGS) entry which is preliminary data.</text>
</comment>
<dbReference type="EMBL" id="JXTB01000008">
    <property type="protein sequence ID" value="PON78659.1"/>
    <property type="molecule type" value="Genomic_DNA"/>
</dbReference>
<organism evidence="1 2">
    <name type="scientific">Parasponia andersonii</name>
    <name type="common">Sponia andersonii</name>
    <dbReference type="NCBI Taxonomy" id="3476"/>
    <lineage>
        <taxon>Eukaryota</taxon>
        <taxon>Viridiplantae</taxon>
        <taxon>Streptophyta</taxon>
        <taxon>Embryophyta</taxon>
        <taxon>Tracheophyta</taxon>
        <taxon>Spermatophyta</taxon>
        <taxon>Magnoliopsida</taxon>
        <taxon>eudicotyledons</taxon>
        <taxon>Gunneridae</taxon>
        <taxon>Pentapetalae</taxon>
        <taxon>rosids</taxon>
        <taxon>fabids</taxon>
        <taxon>Rosales</taxon>
        <taxon>Cannabaceae</taxon>
        <taxon>Parasponia</taxon>
    </lineage>
</organism>